<evidence type="ECO:0000313" key="4">
    <source>
        <dbReference type="Proteomes" id="UP000014038"/>
    </source>
</evidence>
<keyword evidence="1" id="KW-0175">Coiled coil</keyword>
<evidence type="ECO:0000256" key="1">
    <source>
        <dbReference type="SAM" id="Coils"/>
    </source>
</evidence>
<reference evidence="3 4" key="1">
    <citation type="journal article" date="2013" name="PLoS Genet.">
        <title>A gene transfer agent and a dynamic repertoire of secretion systems hold the keys to the explosive radiation of the emerging pathogen Bartonella.</title>
        <authorList>
            <person name="Guy L."/>
            <person name="Nystedt B."/>
            <person name="Toft C."/>
            <person name="Zaremba-Niedzwiedzka K."/>
            <person name="Berglund E.C."/>
            <person name="Granberg F."/>
            <person name="Naslund K."/>
            <person name="Eriksson A.S."/>
            <person name="Andersson S.G."/>
        </authorList>
    </citation>
    <scope>NUCLEOTIDE SEQUENCE [LARGE SCALE GENOMIC DNA]</scope>
    <source>
        <strain evidence="3 4">91-4</strain>
    </source>
</reference>
<evidence type="ECO:0000313" key="3">
    <source>
        <dbReference type="EMBL" id="ENN90228.1"/>
    </source>
</evidence>
<evidence type="ECO:0008006" key="5">
    <source>
        <dbReference type="Google" id="ProtNLM"/>
    </source>
</evidence>
<accession>N6UJ01</accession>
<proteinExistence type="predicted"/>
<gene>
    <name evidence="3" type="ORF">BBbe_11410</name>
</gene>
<dbReference type="AlphaFoldDB" id="N6UJ01"/>
<dbReference type="OrthoDB" id="8227546at2"/>
<organism evidence="3 4">
    <name type="scientific">Bartonella bovis 91-4</name>
    <dbReference type="NCBI Taxonomy" id="1094491"/>
    <lineage>
        <taxon>Bacteria</taxon>
        <taxon>Pseudomonadati</taxon>
        <taxon>Pseudomonadota</taxon>
        <taxon>Alphaproteobacteria</taxon>
        <taxon>Hyphomicrobiales</taxon>
        <taxon>Bartonellaceae</taxon>
        <taxon>Bartonella</taxon>
    </lineage>
</organism>
<protein>
    <recommendedName>
        <fullName evidence="5">Phage protein</fullName>
    </recommendedName>
</protein>
<keyword evidence="4" id="KW-1185">Reference proteome</keyword>
<dbReference type="HOGENOM" id="CLU_078161_0_0_5"/>
<dbReference type="eggNOG" id="ENOG50314ZI">
    <property type="taxonomic scope" value="Bacteria"/>
</dbReference>
<feature type="coiled-coil region" evidence="1">
    <location>
        <begin position="75"/>
        <end position="103"/>
    </location>
</feature>
<feature type="region of interest" description="Disordered" evidence="2">
    <location>
        <begin position="1"/>
        <end position="67"/>
    </location>
</feature>
<comment type="caution">
    <text evidence="3">The sequence shown here is derived from an EMBL/GenBank/DDBJ whole genome shotgun (WGS) entry which is preliminary data.</text>
</comment>
<dbReference type="PATRIC" id="fig|1094491.5.peg.1248"/>
<evidence type="ECO:0000256" key="2">
    <source>
        <dbReference type="SAM" id="MobiDB-lite"/>
    </source>
</evidence>
<dbReference type="RefSeq" id="WP_010701650.1">
    <property type="nucleotide sequence ID" value="NZ_CM001844.1"/>
</dbReference>
<sequence>MDEEILTPEEQNQLMQDPFQENGEGGAIGEKASMPLGENSQKGEVSEEFSEHQGDESPPDPNTDFMGYVKWLGKKTQTQQELAQQNQAQKELAQKELVQAQGDQNATAPSEAEQLRSFFNQSVAAVKHKHFDFDQAADFVYDMRAKQLASCSSLYPERADPKVIDVLIGNELKQILRDCAQSKQNPAQVIYSIAQNMGYMSKQGNTVDTVAPMQNTVEHVQERQNSARTLSAYNGLNPKGPMSLEMLDKMSEAEFSTWIDDPNNKAAFNRLMGDVDL</sequence>
<dbReference type="EMBL" id="AGWA01000019">
    <property type="protein sequence ID" value="ENN90228.1"/>
    <property type="molecule type" value="Genomic_DNA"/>
</dbReference>
<dbReference type="Proteomes" id="UP000014038">
    <property type="component" value="Chromosome"/>
</dbReference>
<name>N6UJ01_9HYPH</name>